<evidence type="ECO:0000313" key="2">
    <source>
        <dbReference type="Proteomes" id="UP000199820"/>
    </source>
</evidence>
<organism evidence="1 2">
    <name type="scientific">[Clostridium] aminophilum</name>
    <dbReference type="NCBI Taxonomy" id="1526"/>
    <lineage>
        <taxon>Bacteria</taxon>
        <taxon>Bacillati</taxon>
        <taxon>Bacillota</taxon>
        <taxon>Clostridia</taxon>
        <taxon>Lachnospirales</taxon>
        <taxon>Lachnospiraceae</taxon>
    </lineage>
</organism>
<dbReference type="Gene3D" id="1.10.10.10">
    <property type="entry name" value="Winged helix-like DNA-binding domain superfamily/Winged helix DNA-binding domain"/>
    <property type="match status" value="1"/>
</dbReference>
<dbReference type="SUPFAM" id="SSF56112">
    <property type="entry name" value="Protein kinase-like (PK-like)"/>
    <property type="match status" value="1"/>
</dbReference>
<dbReference type="SUPFAM" id="SSF46785">
    <property type="entry name" value="Winged helix' DNA-binding domain"/>
    <property type="match status" value="1"/>
</dbReference>
<gene>
    <name evidence="1" type="ORF">SAMN04487771_10872</name>
</gene>
<keyword evidence="1" id="KW-0548">Nucleotidyltransferase</keyword>
<evidence type="ECO:0000313" key="1">
    <source>
        <dbReference type="EMBL" id="SET97130.1"/>
    </source>
</evidence>
<dbReference type="EMBL" id="FOIL01000087">
    <property type="protein sequence ID" value="SET97130.1"/>
    <property type="molecule type" value="Genomic_DNA"/>
</dbReference>
<dbReference type="RefSeq" id="WP_074650730.1">
    <property type="nucleotide sequence ID" value="NZ_FOIL01000087.1"/>
</dbReference>
<dbReference type="InterPro" id="IPR029044">
    <property type="entry name" value="Nucleotide-diphossugar_trans"/>
</dbReference>
<accession>A0A1I0IJA4</accession>
<keyword evidence="2" id="KW-1185">Reference proteome</keyword>
<dbReference type="InterPro" id="IPR011009">
    <property type="entry name" value="Kinase-like_dom_sf"/>
</dbReference>
<dbReference type="eggNOG" id="COG4750">
    <property type="taxonomic scope" value="Bacteria"/>
</dbReference>
<dbReference type="eggNOG" id="COG0510">
    <property type="taxonomic scope" value="Bacteria"/>
</dbReference>
<dbReference type="Proteomes" id="UP000199820">
    <property type="component" value="Unassembled WGS sequence"/>
</dbReference>
<dbReference type="SUPFAM" id="SSF53448">
    <property type="entry name" value="Nucleotide-diphospho-sugar transferases"/>
    <property type="match status" value="1"/>
</dbReference>
<sequence length="636" mass="71436">MDRIGMVIRSYYEHDALSQRALADLLGVSLGTANALVADCTAKGFLAEVPGTSLRKMTHRITESGIAYLENYRVNGAVIFADRPLDDLHSIFLYGFECRDQQITFPASALMPLPLRSLNGEVLIERLIRQLKEAGIRDITVVIGYMKEMFEYLADQFQVRILYNPGFITPGTLSSFCSAKEHIRGKRVYLLNGNIWLRTNLFHTYECGAKVSSVYRKGPVREWCLSLNKRNRVEETVYGGENTLVFFGPACPDPVTSKLWAAKAEQAFLMPKNNATDWESVILSRTDDQELYAERIEDGQIYRFHSPSELHSFGSEREKISSRTAVRAVAQACELPEASVSVLGTLIEGAESRIYLCDAGGKQLVCRIPIRSMHHSSLTSAASQNPFQRRALNPYAGEYAAYNAVRPLHLSEKIISFDVETGYKISRYYVNTLPVNLSDPASPTTVKCLSLLRMLHDAALVIDSPYDLDSQISAREQFCGDLAGFLFADYAEMRENMRKIQNGLASLKRPLVLCHNNPSADRFILLSGDNVRLADWKNAGMQDPLMDLAMFSLNNDYDEWKTLRILEIYLGRKPDAEEQYVTFGLAALSGFLGVLRAVSGGMRGIDAGDSTLRMYGFARRYYQIIVREHLDDCIKD</sequence>
<dbReference type="GO" id="GO:0016779">
    <property type="term" value="F:nucleotidyltransferase activity"/>
    <property type="evidence" value="ECO:0007669"/>
    <property type="project" value="UniProtKB-KW"/>
</dbReference>
<dbReference type="Gene3D" id="3.90.1200.10">
    <property type="match status" value="1"/>
</dbReference>
<name>A0A1I0IJA4_9FIRM</name>
<dbReference type="InterPro" id="IPR036388">
    <property type="entry name" value="WH-like_DNA-bd_sf"/>
</dbReference>
<proteinExistence type="predicted"/>
<protein>
    <submittedName>
        <fullName evidence="1">CTP:phosphocholine cytidylyltransferase</fullName>
    </submittedName>
</protein>
<dbReference type="InterPro" id="IPR036390">
    <property type="entry name" value="WH_DNA-bd_sf"/>
</dbReference>
<dbReference type="OrthoDB" id="9803871at2"/>
<dbReference type="Gene3D" id="3.90.550.10">
    <property type="entry name" value="Spore Coat Polysaccharide Biosynthesis Protein SpsA, Chain A"/>
    <property type="match status" value="1"/>
</dbReference>
<dbReference type="AlphaFoldDB" id="A0A1I0IJA4"/>
<keyword evidence="1" id="KW-0808">Transferase</keyword>
<dbReference type="STRING" id="1526.SAMN02910262_02301"/>
<reference evidence="1 2" key="1">
    <citation type="submission" date="2016-10" db="EMBL/GenBank/DDBJ databases">
        <authorList>
            <person name="de Groot N.N."/>
        </authorList>
    </citation>
    <scope>NUCLEOTIDE SEQUENCE [LARGE SCALE GENOMIC DNA]</scope>
    <source>
        <strain evidence="1 2">KH1P1</strain>
    </source>
</reference>